<name>A0A4Y9Z8A8_9AGAM</name>
<feature type="compositionally biased region" description="Basic and acidic residues" evidence="1">
    <location>
        <begin position="8"/>
        <end position="19"/>
    </location>
</feature>
<dbReference type="AlphaFoldDB" id="A0A4Y9Z8A8"/>
<protein>
    <submittedName>
        <fullName evidence="2">Uncharacterized protein</fullName>
    </submittedName>
</protein>
<accession>A0A4Y9Z8A8</accession>
<dbReference type="OrthoDB" id="2570975at2759"/>
<organism evidence="2 3">
    <name type="scientific">Dentipellis fragilis</name>
    <dbReference type="NCBI Taxonomy" id="205917"/>
    <lineage>
        <taxon>Eukaryota</taxon>
        <taxon>Fungi</taxon>
        <taxon>Dikarya</taxon>
        <taxon>Basidiomycota</taxon>
        <taxon>Agaricomycotina</taxon>
        <taxon>Agaricomycetes</taxon>
        <taxon>Russulales</taxon>
        <taxon>Hericiaceae</taxon>
        <taxon>Dentipellis</taxon>
    </lineage>
</organism>
<evidence type="ECO:0000256" key="1">
    <source>
        <dbReference type="SAM" id="MobiDB-lite"/>
    </source>
</evidence>
<comment type="caution">
    <text evidence="2">The sequence shown here is derived from an EMBL/GenBank/DDBJ whole genome shotgun (WGS) entry which is preliminary data.</text>
</comment>
<dbReference type="Proteomes" id="UP000298327">
    <property type="component" value="Unassembled WGS sequence"/>
</dbReference>
<keyword evidence="3" id="KW-1185">Reference proteome</keyword>
<dbReference type="EMBL" id="SEOQ01000133">
    <property type="protein sequence ID" value="TFY69599.1"/>
    <property type="molecule type" value="Genomic_DNA"/>
</dbReference>
<evidence type="ECO:0000313" key="3">
    <source>
        <dbReference type="Proteomes" id="UP000298327"/>
    </source>
</evidence>
<evidence type="ECO:0000313" key="2">
    <source>
        <dbReference type="EMBL" id="TFY69599.1"/>
    </source>
</evidence>
<feature type="region of interest" description="Disordered" evidence="1">
    <location>
        <begin position="1"/>
        <end position="76"/>
    </location>
</feature>
<gene>
    <name evidence="2" type="ORF">EVG20_g3079</name>
</gene>
<proteinExistence type="predicted"/>
<reference evidence="2 3" key="1">
    <citation type="submission" date="2019-02" db="EMBL/GenBank/DDBJ databases">
        <title>Genome sequencing of the rare red list fungi Dentipellis fragilis.</title>
        <authorList>
            <person name="Buettner E."/>
            <person name="Kellner H."/>
        </authorList>
    </citation>
    <scope>NUCLEOTIDE SEQUENCE [LARGE SCALE GENOMIC DNA]</scope>
    <source>
        <strain evidence="2 3">DSM 105465</strain>
    </source>
</reference>
<sequence>MVLQASNIHDKRRDMENRPPVKHSVVSKIKGLSRQRVRARATPGSPRFLHDASRRSKARASSSTLRFQVPPTPVALPTPADVEMTDAAPAELPTTTVTLPRLLAHPQRKEVPRETMTKIDPTLENVPMDFTRDVLKMQGPHMLKVLSSVQAEPARNALPKELPIVVNDLSCDLPTHMMAVWSRLPTSLPKRKVTLYPVHNMILAAHCANLPALPESHPQPPSTDGESITVPVVPLGLPSPHSFPQLTSYLYTKRVDTLLLALLPCAPPAPLQPSPDSEDREAEQKAMIAQFARKLSATFTPHALLQRTLFIYGMWKNVCALGIFDDNLWLVMELAWEVMMCAMAYATGNTSVQPMPPMYSPSPVLPETEAQ</sequence>